<dbReference type="InterPro" id="IPR050741">
    <property type="entry name" value="Acyl-CoA_dehydrogenase"/>
</dbReference>
<evidence type="ECO:0000313" key="14">
    <source>
        <dbReference type="Proteomes" id="UP001608902"/>
    </source>
</evidence>
<dbReference type="InterPro" id="IPR006091">
    <property type="entry name" value="Acyl-CoA_Oxase/DH_mid-dom"/>
</dbReference>
<keyword evidence="7" id="KW-0560">Oxidoreductase</keyword>
<evidence type="ECO:0000259" key="11">
    <source>
        <dbReference type="Pfam" id="PF02770"/>
    </source>
</evidence>
<comment type="catalytic activity">
    <reaction evidence="8">
        <text>a medium-chain 2,3-saturated fatty acyl-CoA + oxidized [electron-transfer flavoprotein] + H(+) = a medium-chain (2E)-enoyl-CoA + reduced [electron-transfer flavoprotein]</text>
        <dbReference type="Rhea" id="RHEA:14477"/>
        <dbReference type="Rhea" id="RHEA-COMP:10685"/>
        <dbReference type="Rhea" id="RHEA-COMP:10686"/>
        <dbReference type="ChEBI" id="CHEBI:15378"/>
        <dbReference type="ChEBI" id="CHEBI:57692"/>
        <dbReference type="ChEBI" id="CHEBI:58307"/>
        <dbReference type="ChEBI" id="CHEBI:83723"/>
        <dbReference type="ChEBI" id="CHEBI:83726"/>
        <dbReference type="EC" id="1.3.8.7"/>
    </reaction>
</comment>
<dbReference type="InterPro" id="IPR009075">
    <property type="entry name" value="AcylCo_DH/oxidase_C"/>
</dbReference>
<feature type="domain" description="Acyl-CoA oxidase/dehydrogenase middle" evidence="11">
    <location>
        <begin position="561"/>
        <end position="659"/>
    </location>
</feature>
<dbReference type="InterPro" id="IPR006089">
    <property type="entry name" value="Acyl-CoA_DH_CS"/>
</dbReference>
<evidence type="ECO:0000256" key="8">
    <source>
        <dbReference type="ARBA" id="ARBA00047882"/>
    </source>
</evidence>
<dbReference type="FunFam" id="2.40.110.10:FF:000043">
    <property type="entry name" value="Acyl CoA DeHydrogenase"/>
    <property type="match status" value="1"/>
</dbReference>
<dbReference type="PANTHER" id="PTHR48083:SF2">
    <property type="entry name" value="MEDIUM-CHAIN SPECIFIC ACYL-COA DEHYDROGENASE, MITOCHONDRIAL"/>
    <property type="match status" value="1"/>
</dbReference>
<name>A0ABD6ECR4_9BILA</name>
<dbReference type="AlphaFoldDB" id="A0ABD6ECR4"/>
<comment type="caution">
    <text evidence="13">The sequence shown here is derived from an EMBL/GenBank/DDBJ whole genome shotgun (WGS) entry which is preliminary data.</text>
</comment>
<dbReference type="FunFam" id="1.20.140.10:FF:000011">
    <property type="entry name" value="Medium-chain specific acyl-CoA dehydrogenase, mitochondrial"/>
    <property type="match status" value="2"/>
</dbReference>
<evidence type="ECO:0000256" key="2">
    <source>
        <dbReference type="ARBA" id="ARBA00009347"/>
    </source>
</evidence>
<dbReference type="InterPro" id="IPR036250">
    <property type="entry name" value="AcylCo_DH-like_C"/>
</dbReference>
<dbReference type="InterPro" id="IPR009100">
    <property type="entry name" value="AcylCoA_DH/oxidase_NM_dom_sf"/>
</dbReference>
<dbReference type="Pfam" id="PF00441">
    <property type="entry name" value="Acyl-CoA_dh_1"/>
    <property type="match status" value="2"/>
</dbReference>
<protein>
    <recommendedName>
        <fullName evidence="4">Medium-chain specific acyl-CoA dehydrogenase, mitochondrial</fullName>
    </recommendedName>
</protein>
<comment type="cofactor">
    <cofactor evidence="1">
        <name>FAD</name>
        <dbReference type="ChEBI" id="CHEBI:57692"/>
    </cofactor>
</comment>
<dbReference type="PANTHER" id="PTHR48083">
    <property type="entry name" value="MEDIUM-CHAIN SPECIFIC ACYL-COA DEHYDROGENASE, MITOCHONDRIAL-RELATED"/>
    <property type="match status" value="1"/>
</dbReference>
<feature type="domain" description="Acyl-CoA dehydrogenase/oxidase C-terminal" evidence="10">
    <location>
        <begin position="255"/>
        <end position="404"/>
    </location>
</feature>
<dbReference type="GO" id="GO:0005737">
    <property type="term" value="C:cytoplasm"/>
    <property type="evidence" value="ECO:0007669"/>
    <property type="project" value="UniProtKB-ARBA"/>
</dbReference>
<accession>A0ABD6ECR4</accession>
<dbReference type="SUPFAM" id="SSF47203">
    <property type="entry name" value="Acyl-CoA dehydrogenase C-terminal domain-like"/>
    <property type="match status" value="2"/>
</dbReference>
<dbReference type="GO" id="GO:0070991">
    <property type="term" value="F:medium-chain fatty acyl-CoA dehydrogenase activity"/>
    <property type="evidence" value="ECO:0007669"/>
    <property type="project" value="UniProtKB-EC"/>
</dbReference>
<comment type="function">
    <text evidence="9">This enzyme is specific for acyl chain lengths of 4 to 16.</text>
</comment>
<dbReference type="EMBL" id="JBGFUD010002589">
    <property type="protein sequence ID" value="MFH4977763.1"/>
    <property type="molecule type" value="Genomic_DNA"/>
</dbReference>
<comment type="subunit">
    <text evidence="3">Homotetramer.</text>
</comment>
<evidence type="ECO:0000256" key="1">
    <source>
        <dbReference type="ARBA" id="ARBA00001974"/>
    </source>
</evidence>
<reference evidence="13 14" key="1">
    <citation type="submission" date="2024-08" db="EMBL/GenBank/DDBJ databases">
        <title>Gnathostoma spinigerum genome.</title>
        <authorList>
            <person name="Gonzalez-Bertolin B."/>
            <person name="Monzon S."/>
            <person name="Zaballos A."/>
            <person name="Jimenez P."/>
            <person name="Dekumyoy P."/>
            <person name="Varona S."/>
            <person name="Cuesta I."/>
            <person name="Sumanam S."/>
            <person name="Adisakwattana P."/>
            <person name="Gasser R.B."/>
            <person name="Hernandez-Gonzalez A."/>
            <person name="Young N.D."/>
            <person name="Perteguer M.J."/>
        </authorList>
    </citation>
    <scope>NUCLEOTIDE SEQUENCE [LARGE SCALE GENOMIC DNA]</scope>
    <source>
        <strain evidence="13">AL3</strain>
        <tissue evidence="13">Liver</tissue>
    </source>
</reference>
<evidence type="ECO:0000256" key="9">
    <source>
        <dbReference type="ARBA" id="ARBA00059733"/>
    </source>
</evidence>
<dbReference type="FunFam" id="1.10.540.10:FF:000010">
    <property type="entry name" value="Medium-chain specific acyl-CoA dehydrogenase, mitochondrial"/>
    <property type="match status" value="2"/>
</dbReference>
<evidence type="ECO:0000256" key="4">
    <source>
        <dbReference type="ARBA" id="ARBA00019125"/>
    </source>
</evidence>
<feature type="domain" description="Acyl-CoA dehydrogenase/oxidase N-terminal" evidence="12">
    <location>
        <begin position="446"/>
        <end position="555"/>
    </location>
</feature>
<feature type="domain" description="Acyl-CoA dehydrogenase/oxidase C-terminal" evidence="10">
    <location>
        <begin position="671"/>
        <end position="820"/>
    </location>
</feature>
<comment type="similarity">
    <text evidence="2">Belongs to the acyl-CoA dehydrogenase family.</text>
</comment>
<dbReference type="InterPro" id="IPR046373">
    <property type="entry name" value="Acyl-CoA_Oxase/DH_mid-dom_sf"/>
</dbReference>
<keyword evidence="5" id="KW-0285">Flavoprotein</keyword>
<evidence type="ECO:0000313" key="13">
    <source>
        <dbReference type="EMBL" id="MFH4977763.1"/>
    </source>
</evidence>
<sequence length="830" mass="90174">MLPKSLLKATSLMVVRSRATSSTPAGLNFQFTDEQRELQMTTREFVKNEIIPVASHHDKTGEYPMEVFKKAHACGLVNAEIPTAYGGLGIDTVSSVLMGEEFGYGCSGIATAMLTNELAEAPLIIGASEETKKKYLGRMIDEPLMASYCVTEPNAGSDVAGIRTKCERKGDEWILNGSKMWITNGGVANWFFVLAKNDPKASTGNAFTAFVVDGDSPGVTRGKKEINMGQRASDTRGITFEDVRVPACNVIGAPGEGFKIAMKTFDRTRPLVAAMANGLAARCLDEASKYALERKTFGVPIAQHQGIAFMLADMAMNLELSRLVTYRSAYDVTLNRRGSYYSSIAKLFAADTANLAATNAVQIFGGNGFNSEYPVEKLMRDAKIFQIYEGTSQIQRVVISRHLLQRVKETGSSHIAILTMLSRQAVPLLRSFLPRASARSLCFDLTDTQREYQNVALKFAREEIIPVASHYDKTGEFPWDIVKKAHSLGLMNPQIPEKYGGSGCSTMDTVLIAEALAYGCTGIQLAIMGPSLAVAPVLLAGSEEQKKHYLGMLASEPVIAAYCVTEANAGSDVSGVRTRAEQKGDEFVINGQKLWITGGGYAKWFFVLCRTDPNPKAPPGKAFTAFLVDGDAKGITRGKKEMNMGQRCSDTRSITFEDVVVSRKSMVGPSGAGFKVAMGAFDMTRPGVAAAAVGLSWRALDEASKYALERKTFGVPIAQHQAISFILADMTKNLELARLIAYRSAIDVDNKEKNSYYASIAKCFAADIAQEAAANAVQIFGGNGFNSEYPVEKLMRDAKVYQIYEGTSQIQRLIISRHLLQKAAHTGRAS</sequence>
<dbReference type="Pfam" id="PF02771">
    <property type="entry name" value="Acyl-CoA_dh_N"/>
    <property type="match status" value="2"/>
</dbReference>
<keyword evidence="6" id="KW-0274">FAD</keyword>
<gene>
    <name evidence="13" type="ORF">AB6A40_004472</name>
</gene>
<organism evidence="13 14">
    <name type="scientific">Gnathostoma spinigerum</name>
    <dbReference type="NCBI Taxonomy" id="75299"/>
    <lineage>
        <taxon>Eukaryota</taxon>
        <taxon>Metazoa</taxon>
        <taxon>Ecdysozoa</taxon>
        <taxon>Nematoda</taxon>
        <taxon>Chromadorea</taxon>
        <taxon>Rhabditida</taxon>
        <taxon>Spirurina</taxon>
        <taxon>Gnathostomatomorpha</taxon>
        <taxon>Gnathostomatoidea</taxon>
        <taxon>Gnathostomatidae</taxon>
        <taxon>Gnathostoma</taxon>
    </lineage>
</organism>
<dbReference type="FunFam" id="2.40.110.10:FF:000001">
    <property type="entry name" value="Acyl-CoA dehydrogenase, mitochondrial"/>
    <property type="match status" value="1"/>
</dbReference>
<evidence type="ECO:0000256" key="5">
    <source>
        <dbReference type="ARBA" id="ARBA00022630"/>
    </source>
</evidence>
<dbReference type="Pfam" id="PF02770">
    <property type="entry name" value="Acyl-CoA_dh_M"/>
    <property type="match status" value="2"/>
</dbReference>
<dbReference type="PROSITE" id="PS00073">
    <property type="entry name" value="ACYL_COA_DH_2"/>
    <property type="match status" value="2"/>
</dbReference>
<proteinExistence type="inferred from homology"/>
<dbReference type="Gene3D" id="1.10.540.10">
    <property type="entry name" value="Acyl-CoA dehydrogenase/oxidase, N-terminal domain"/>
    <property type="match status" value="2"/>
</dbReference>
<dbReference type="Gene3D" id="2.40.110.10">
    <property type="entry name" value="Butyryl-CoA Dehydrogenase, subunit A, domain 2"/>
    <property type="match status" value="2"/>
</dbReference>
<dbReference type="Gene3D" id="1.20.140.10">
    <property type="entry name" value="Butyryl-CoA Dehydrogenase, subunit A, domain 3"/>
    <property type="match status" value="2"/>
</dbReference>
<dbReference type="PROSITE" id="PS00072">
    <property type="entry name" value="ACYL_COA_DH_1"/>
    <property type="match status" value="2"/>
</dbReference>
<dbReference type="InterPro" id="IPR013786">
    <property type="entry name" value="AcylCoA_DH/ox_N"/>
</dbReference>
<evidence type="ECO:0000259" key="10">
    <source>
        <dbReference type="Pfam" id="PF00441"/>
    </source>
</evidence>
<feature type="domain" description="Acyl-CoA oxidase/dehydrogenase middle" evidence="11">
    <location>
        <begin position="148"/>
        <end position="243"/>
    </location>
</feature>
<evidence type="ECO:0000256" key="3">
    <source>
        <dbReference type="ARBA" id="ARBA00011881"/>
    </source>
</evidence>
<dbReference type="Proteomes" id="UP001608902">
    <property type="component" value="Unassembled WGS sequence"/>
</dbReference>
<keyword evidence="14" id="KW-1185">Reference proteome</keyword>
<feature type="domain" description="Acyl-CoA dehydrogenase/oxidase N-terminal" evidence="12">
    <location>
        <begin position="32"/>
        <end position="141"/>
    </location>
</feature>
<dbReference type="SUPFAM" id="SSF56645">
    <property type="entry name" value="Acyl-CoA dehydrogenase NM domain-like"/>
    <property type="match status" value="2"/>
</dbReference>
<evidence type="ECO:0000259" key="12">
    <source>
        <dbReference type="Pfam" id="PF02771"/>
    </source>
</evidence>
<evidence type="ECO:0000256" key="6">
    <source>
        <dbReference type="ARBA" id="ARBA00022827"/>
    </source>
</evidence>
<dbReference type="InterPro" id="IPR037069">
    <property type="entry name" value="AcylCoA_DH/ox_N_sf"/>
</dbReference>
<evidence type="ECO:0000256" key="7">
    <source>
        <dbReference type="ARBA" id="ARBA00023002"/>
    </source>
</evidence>